<protein>
    <submittedName>
        <fullName evidence="1">Uncharacterized protein</fullName>
    </submittedName>
</protein>
<dbReference type="Gene3D" id="3.40.50.11930">
    <property type="match status" value="1"/>
</dbReference>
<dbReference type="PANTHER" id="PTHR46656">
    <property type="entry name" value="PUTATIVE-RELATED"/>
    <property type="match status" value="1"/>
</dbReference>
<dbReference type="Pfam" id="PF13692">
    <property type="entry name" value="Glyco_trans_1_4"/>
    <property type="match status" value="1"/>
</dbReference>
<dbReference type="AlphaFoldDB" id="A0A0F9K0N6"/>
<dbReference type="EMBL" id="LAZR01014845">
    <property type="protein sequence ID" value="KKM15688.1"/>
    <property type="molecule type" value="Genomic_DNA"/>
</dbReference>
<dbReference type="PANTHER" id="PTHR46656:SF3">
    <property type="entry name" value="PUTATIVE-RELATED"/>
    <property type="match status" value="1"/>
</dbReference>
<evidence type="ECO:0000313" key="1">
    <source>
        <dbReference type="EMBL" id="KKM15688.1"/>
    </source>
</evidence>
<proteinExistence type="predicted"/>
<gene>
    <name evidence="1" type="ORF">LCGC14_1693520</name>
</gene>
<reference evidence="1" key="1">
    <citation type="journal article" date="2015" name="Nature">
        <title>Complex archaea that bridge the gap between prokaryotes and eukaryotes.</title>
        <authorList>
            <person name="Spang A."/>
            <person name="Saw J.H."/>
            <person name="Jorgensen S.L."/>
            <person name="Zaremba-Niedzwiedzka K."/>
            <person name="Martijn J."/>
            <person name="Lind A.E."/>
            <person name="van Eijk R."/>
            <person name="Schleper C."/>
            <person name="Guy L."/>
            <person name="Ettema T.J."/>
        </authorList>
    </citation>
    <scope>NUCLEOTIDE SEQUENCE</scope>
</reference>
<organism evidence="1">
    <name type="scientific">marine sediment metagenome</name>
    <dbReference type="NCBI Taxonomy" id="412755"/>
    <lineage>
        <taxon>unclassified sequences</taxon>
        <taxon>metagenomes</taxon>
        <taxon>ecological metagenomes</taxon>
    </lineage>
</organism>
<sequence length="395" mass="42660">MKVLWIGDAAAATGFARATHAACDALYARGHEVHVLGLNYFGDPHDYPYKLYPAARVNRKREREDGFGVVRCGDLVATLEPDMVVIVQDHWNMPPYFEVLPKGVPVVGVFCLDGKNMNAATCGLNALRGAVFSTQFGVDEARLGGYTGPAEVVGYGVDIDVFKPGSKASARASAGFPSEADGGFVVGTVCRNHPRKRLDLTIRYFAAWLDERGYDDAYLFIHAMGTGGQGFDLRQLATFYNVGGNQRRRMLLTPDTDIATGFDEKSLVEMYQAMDVYVNTGQGEGWGLPVMEAMACGIPCIVPTWSALGEWAADAALQVPCTTYAHSPGGVNVLGGVPDMALYMRALDTLYEAVEPGEEMAAAGLALTGRGEYRWGNIGKRYAEVLEGWHGTADS</sequence>
<dbReference type="CDD" id="cd03801">
    <property type="entry name" value="GT4_PimA-like"/>
    <property type="match status" value="1"/>
</dbReference>
<dbReference type="SUPFAM" id="SSF53756">
    <property type="entry name" value="UDP-Glycosyltransferase/glycogen phosphorylase"/>
    <property type="match status" value="1"/>
</dbReference>
<accession>A0A0F9K0N6</accession>
<comment type="caution">
    <text evidence="1">The sequence shown here is derived from an EMBL/GenBank/DDBJ whole genome shotgun (WGS) entry which is preliminary data.</text>
</comment>
<name>A0A0F9K0N6_9ZZZZ</name>
<dbReference type="Gene3D" id="3.40.50.2000">
    <property type="entry name" value="Glycogen Phosphorylase B"/>
    <property type="match status" value="1"/>
</dbReference>